<dbReference type="PATRIC" id="fig|1560234.3.peg.540"/>
<reference evidence="5 6" key="1">
    <citation type="submission" date="2015-01" db="EMBL/GenBank/DDBJ databases">
        <title>Desulfovibrio sp. JC271 draft genome sequence.</title>
        <authorList>
            <person name="Shivani Y."/>
            <person name="Subhash Y."/>
            <person name="Sasikala C."/>
            <person name="Ramana C.V."/>
        </authorList>
    </citation>
    <scope>NUCLEOTIDE SEQUENCE [LARGE SCALE GENOMIC DNA]</scope>
    <source>
        <strain evidence="5 6">JC271</strain>
    </source>
</reference>
<gene>
    <name evidence="4" type="primary">fliW</name>
    <name evidence="5" type="ORF">SP90_08585</name>
</gene>
<dbReference type="Gene3D" id="2.30.290.10">
    <property type="entry name" value="BH3618-like"/>
    <property type="match status" value="1"/>
</dbReference>
<evidence type="ECO:0000256" key="1">
    <source>
        <dbReference type="ARBA" id="ARBA00022490"/>
    </source>
</evidence>
<organism evidence="5 6">
    <name type="scientific">Halodesulfovibrio spirochaetisodalis</name>
    <dbReference type="NCBI Taxonomy" id="1560234"/>
    <lineage>
        <taxon>Bacteria</taxon>
        <taxon>Pseudomonadati</taxon>
        <taxon>Thermodesulfobacteriota</taxon>
        <taxon>Desulfovibrionia</taxon>
        <taxon>Desulfovibrionales</taxon>
        <taxon>Desulfovibrionaceae</taxon>
        <taxon>Halodesulfovibrio</taxon>
    </lineage>
</organism>
<dbReference type="OrthoDB" id="9801235at2"/>
<sequence length="149" mass="16768">MEKQKEIVIETRIGTQSVSMDKVIEFPRGLLGFENHHNFTLLQLRDASPFLVLQSTEEPKLGFLVADPYSFIDDYPVIINSVDEETLQVKDPSDVAVLVTVTIPHGRPENTALNLTGPILVNRKSRRGVQTPLNDRKIPTQLYLNIESS</sequence>
<dbReference type="GO" id="GO:0044780">
    <property type="term" value="P:bacterial-type flagellum assembly"/>
    <property type="evidence" value="ECO:0007669"/>
    <property type="project" value="UniProtKB-UniRule"/>
</dbReference>
<dbReference type="PANTHER" id="PTHR39190">
    <property type="entry name" value="FLAGELLAR ASSEMBLY FACTOR FLIW"/>
    <property type="match status" value="1"/>
</dbReference>
<keyword evidence="3 4" id="KW-0810">Translation regulation</keyword>
<comment type="function">
    <text evidence="4">Acts as an anti-CsrA protein, binds CsrA and prevents it from repressing translation of its target genes, one of which is flagellin. Binds to flagellin and participates in the assembly of the flagellum.</text>
</comment>
<evidence type="ECO:0000256" key="3">
    <source>
        <dbReference type="ARBA" id="ARBA00022845"/>
    </source>
</evidence>
<comment type="subunit">
    <text evidence="4">Interacts with translational regulator CsrA and flagellin(s).</text>
</comment>
<keyword evidence="6" id="KW-1185">Reference proteome</keyword>
<keyword evidence="5" id="KW-0969">Cilium</keyword>
<dbReference type="EMBL" id="JXMS01000012">
    <property type="protein sequence ID" value="OBQ51881.1"/>
    <property type="molecule type" value="Genomic_DNA"/>
</dbReference>
<dbReference type="InterPro" id="IPR024046">
    <property type="entry name" value="Flagellar_assmbl_FliW_dom_sf"/>
</dbReference>
<evidence type="ECO:0000313" key="6">
    <source>
        <dbReference type="Proteomes" id="UP000091979"/>
    </source>
</evidence>
<dbReference type="RefSeq" id="WP_066854572.1">
    <property type="nucleotide sequence ID" value="NZ_JXMS01000012.1"/>
</dbReference>
<keyword evidence="2 4" id="KW-1005">Bacterial flagellum biogenesis</keyword>
<proteinExistence type="inferred from homology"/>
<dbReference type="Pfam" id="PF02623">
    <property type="entry name" value="FliW"/>
    <property type="match status" value="1"/>
</dbReference>
<evidence type="ECO:0000313" key="5">
    <source>
        <dbReference type="EMBL" id="OBQ51881.1"/>
    </source>
</evidence>
<dbReference type="AlphaFoldDB" id="A0A1B7XD70"/>
<keyword evidence="5" id="KW-0282">Flagellum</keyword>
<keyword evidence="1 4" id="KW-0963">Cytoplasm</keyword>
<evidence type="ECO:0000256" key="2">
    <source>
        <dbReference type="ARBA" id="ARBA00022795"/>
    </source>
</evidence>
<keyword evidence="5" id="KW-0966">Cell projection</keyword>
<dbReference type="Proteomes" id="UP000091979">
    <property type="component" value="Unassembled WGS sequence"/>
</dbReference>
<dbReference type="GO" id="GO:0006417">
    <property type="term" value="P:regulation of translation"/>
    <property type="evidence" value="ECO:0007669"/>
    <property type="project" value="UniProtKB-KW"/>
</dbReference>
<dbReference type="GO" id="GO:0005737">
    <property type="term" value="C:cytoplasm"/>
    <property type="evidence" value="ECO:0007669"/>
    <property type="project" value="UniProtKB-SubCell"/>
</dbReference>
<dbReference type="SUPFAM" id="SSF141457">
    <property type="entry name" value="BH3618-like"/>
    <property type="match status" value="1"/>
</dbReference>
<comment type="caution">
    <text evidence="5">The sequence shown here is derived from an EMBL/GenBank/DDBJ whole genome shotgun (WGS) entry which is preliminary data.</text>
</comment>
<comment type="similarity">
    <text evidence="4">Belongs to the FliW family.</text>
</comment>
<dbReference type="HAMAP" id="MF_01185">
    <property type="entry name" value="FliW"/>
    <property type="match status" value="1"/>
</dbReference>
<evidence type="ECO:0000256" key="4">
    <source>
        <dbReference type="HAMAP-Rule" id="MF_01185"/>
    </source>
</evidence>
<accession>A0A1B7XD70</accession>
<keyword evidence="4" id="KW-0143">Chaperone</keyword>
<protein>
    <recommendedName>
        <fullName evidence="4">Flagellar assembly factor FliW</fullName>
    </recommendedName>
</protein>
<dbReference type="PANTHER" id="PTHR39190:SF1">
    <property type="entry name" value="FLAGELLAR ASSEMBLY FACTOR FLIW"/>
    <property type="match status" value="1"/>
</dbReference>
<dbReference type="InterPro" id="IPR003775">
    <property type="entry name" value="Flagellar_assembly_factor_FliW"/>
</dbReference>
<comment type="subcellular location">
    <subcellularLocation>
        <location evidence="4">Cytoplasm</location>
    </subcellularLocation>
</comment>
<name>A0A1B7XD70_9BACT</name>
<dbReference type="STRING" id="1560234.SP90_08585"/>
<dbReference type="NCBIfam" id="NF009793">
    <property type="entry name" value="PRK13285.1-1"/>
    <property type="match status" value="1"/>
</dbReference>